<evidence type="ECO:0000313" key="12">
    <source>
        <dbReference type="Proteomes" id="UP000004371"/>
    </source>
</evidence>
<keyword evidence="5 9" id="KW-1133">Transmembrane helix</keyword>
<gene>
    <name evidence="11" type="ORF">VIBR0546_15466</name>
</gene>
<evidence type="ECO:0000256" key="9">
    <source>
        <dbReference type="SAM" id="Phobius"/>
    </source>
</evidence>
<dbReference type="InterPro" id="IPR051599">
    <property type="entry name" value="Cell_Envelope_Assoc"/>
</dbReference>
<comment type="subcellular location">
    <subcellularLocation>
        <location evidence="1">Cell inner membrane</location>
        <topology evidence="1">Single-pass membrane protein</topology>
    </subcellularLocation>
</comment>
<evidence type="ECO:0000256" key="4">
    <source>
        <dbReference type="ARBA" id="ARBA00022692"/>
    </source>
</evidence>
<feature type="domain" description="DUF218" evidence="10">
    <location>
        <begin position="62"/>
        <end position="179"/>
    </location>
</feature>
<keyword evidence="12" id="KW-1185">Reference proteome</keyword>
<dbReference type="PANTHER" id="PTHR30336:SF0">
    <property type="entry name" value="PROTEIN SANA"/>
    <property type="match status" value="1"/>
</dbReference>
<accession>E8LSA4</accession>
<dbReference type="InterPro" id="IPR003848">
    <property type="entry name" value="DUF218"/>
</dbReference>
<dbReference type="EMBL" id="AEVS01000045">
    <property type="protein sequence ID" value="EGA66351.1"/>
    <property type="molecule type" value="Genomic_DNA"/>
</dbReference>
<dbReference type="OrthoDB" id="9782395at2"/>
<dbReference type="PANTHER" id="PTHR30336">
    <property type="entry name" value="INNER MEMBRANE PROTEIN, PROBABLE PERMEASE"/>
    <property type="match status" value="1"/>
</dbReference>
<dbReference type="RefSeq" id="WP_006878700.1">
    <property type="nucleotide sequence ID" value="NZ_AEVS01000045.1"/>
</dbReference>
<dbReference type="eggNOG" id="COG2949">
    <property type="taxonomic scope" value="Bacteria"/>
</dbReference>
<reference evidence="11 12" key="1">
    <citation type="journal article" date="2012" name="Int. J. Syst. Evol. Microbiol.">
        <title>Vibrio caribbeanicus sp. nov., isolated from the marine sponge Scleritoderma cyanea.</title>
        <authorList>
            <person name="Hoffmann M."/>
            <person name="Monday S.R."/>
            <person name="Allard M.W."/>
            <person name="Strain E.A."/>
            <person name="Whittaker P."/>
            <person name="Naum M."/>
            <person name="McCarthy P.J."/>
            <person name="Lopez J.V."/>
            <person name="Fischer M."/>
            <person name="Brown E.W."/>
        </authorList>
    </citation>
    <scope>NUCLEOTIDE SEQUENCE [LARGE SCALE GENOMIC DNA]</scope>
    <source>
        <strain evidence="11 12">LMG 20546</strain>
    </source>
</reference>
<evidence type="ECO:0000313" key="11">
    <source>
        <dbReference type="EMBL" id="EGA66351.1"/>
    </source>
</evidence>
<feature type="region of interest" description="Disordered" evidence="8">
    <location>
        <begin position="237"/>
        <end position="264"/>
    </location>
</feature>
<evidence type="ECO:0000256" key="7">
    <source>
        <dbReference type="ARBA" id="ARBA00037355"/>
    </source>
</evidence>
<evidence type="ECO:0000256" key="5">
    <source>
        <dbReference type="ARBA" id="ARBA00022989"/>
    </source>
</evidence>
<keyword evidence="2" id="KW-1003">Cell membrane</keyword>
<evidence type="ECO:0000256" key="6">
    <source>
        <dbReference type="ARBA" id="ARBA00023136"/>
    </source>
</evidence>
<proteinExistence type="predicted"/>
<evidence type="ECO:0000256" key="2">
    <source>
        <dbReference type="ARBA" id="ARBA00022475"/>
    </source>
</evidence>
<dbReference type="CDD" id="cd06259">
    <property type="entry name" value="YdcF-like"/>
    <property type="match status" value="1"/>
</dbReference>
<dbReference type="GO" id="GO:0005886">
    <property type="term" value="C:plasma membrane"/>
    <property type="evidence" value="ECO:0007669"/>
    <property type="project" value="UniProtKB-SubCell"/>
</dbReference>
<evidence type="ECO:0000256" key="1">
    <source>
        <dbReference type="ARBA" id="ARBA00004377"/>
    </source>
</evidence>
<organism evidence="11 12">
    <name type="scientific">Vibrio brasiliensis LMG 20546</name>
    <dbReference type="NCBI Taxonomy" id="945543"/>
    <lineage>
        <taxon>Bacteria</taxon>
        <taxon>Pseudomonadati</taxon>
        <taxon>Pseudomonadota</taxon>
        <taxon>Gammaproteobacteria</taxon>
        <taxon>Vibrionales</taxon>
        <taxon>Vibrionaceae</taxon>
        <taxon>Vibrio</taxon>
        <taxon>Vibrio oreintalis group</taxon>
    </lineage>
</organism>
<dbReference type="Pfam" id="PF02698">
    <property type="entry name" value="DUF218"/>
    <property type="match status" value="1"/>
</dbReference>
<evidence type="ECO:0000256" key="3">
    <source>
        <dbReference type="ARBA" id="ARBA00022519"/>
    </source>
</evidence>
<name>E8LSA4_9VIBR</name>
<feature type="compositionally biased region" description="Polar residues" evidence="8">
    <location>
        <begin position="239"/>
        <end position="252"/>
    </location>
</feature>
<feature type="transmembrane region" description="Helical" evidence="9">
    <location>
        <begin position="21"/>
        <end position="39"/>
    </location>
</feature>
<sequence length="264" mass="30274">MRRLFHRDKPAKTWLGRILKLIAWLPVVFIALSASLFVVDRWISYQARHQVFTQPEQIEQFDVAVVLGTSKYLGKILNEYYTNRIDAAIELYEQGKVSHFLLSGDNAHRSYNEPWTMKRDLLRAGIPEDRIFLDYAGFRTLDSVVRAKEIFDTDNFLIISQKFHCERALFIANSHDIDAKCFAVAGPSRHSGLQVRVREVFARAKAFLDIYITHAQPKFLGPKEPIIKAEQADTELLSENDSLNSEQTQSVIVTDDADVQQTSQ</sequence>
<evidence type="ECO:0000256" key="8">
    <source>
        <dbReference type="SAM" id="MobiDB-lite"/>
    </source>
</evidence>
<comment type="function">
    <text evidence="7">Participates in the barrier function of the cell envelope.</text>
</comment>
<keyword evidence="3" id="KW-0997">Cell inner membrane</keyword>
<keyword evidence="4 9" id="KW-0812">Transmembrane</keyword>
<protein>
    <submittedName>
        <fullName evidence="11">SanA protein</fullName>
    </submittedName>
</protein>
<dbReference type="STRING" id="945543.VIBR0546_15466"/>
<keyword evidence="6 9" id="KW-0472">Membrane</keyword>
<dbReference type="AlphaFoldDB" id="E8LSA4"/>
<dbReference type="Proteomes" id="UP000004371">
    <property type="component" value="Unassembled WGS sequence"/>
</dbReference>
<comment type="caution">
    <text evidence="11">The sequence shown here is derived from an EMBL/GenBank/DDBJ whole genome shotgun (WGS) entry which is preliminary data.</text>
</comment>
<evidence type="ECO:0000259" key="10">
    <source>
        <dbReference type="Pfam" id="PF02698"/>
    </source>
</evidence>